<comment type="caution">
    <text evidence="1">The sequence shown here is derived from an EMBL/GenBank/DDBJ whole genome shotgun (WGS) entry which is preliminary data.</text>
</comment>
<dbReference type="EMBL" id="RJLR01000024">
    <property type="protein sequence ID" value="RNM05022.1"/>
    <property type="molecule type" value="Genomic_DNA"/>
</dbReference>
<accession>A0A3N0FY93</accession>
<protein>
    <submittedName>
        <fullName evidence="1">Uncharacterized protein</fullName>
    </submittedName>
</protein>
<gene>
    <name evidence="1" type="ORF">EF878_13610</name>
</gene>
<dbReference type="RefSeq" id="WP_123252852.1">
    <property type="nucleotide sequence ID" value="NZ_RJLR01000024.1"/>
</dbReference>
<evidence type="ECO:0000313" key="1">
    <source>
        <dbReference type="EMBL" id="RNM05022.1"/>
    </source>
</evidence>
<reference evidence="1 2" key="1">
    <citation type="submission" date="2018-11" db="EMBL/GenBank/DDBJ databases">
        <title>Characterization of surface water Dickeya isolates.</title>
        <authorList>
            <person name="Van Gijsegem F."/>
            <person name="Pedron J."/>
        </authorList>
    </citation>
    <scope>NUCLEOTIDE SEQUENCE [LARGE SCALE GENOMIC DNA]</scope>
    <source>
        <strain evidence="1 2">FVG1-MFV-O17</strain>
    </source>
</reference>
<dbReference type="AlphaFoldDB" id="A0A3N0FY93"/>
<sequence>MNFLQQFKCLVCDTVIDTRIGMSNRDIQPFQFACPNCENNISFTLGEGDPVFNGAETVENNDFGTTNPFIDLHLDFPVGFGKYEIGKTAFLKVTSAIGHEKYLMLNAHLNGMNYIYKHRDKLQRLITQYKQGNYNTFSNLMKELPTLKKPRSLKIQDILSALYTATSAMSFPFTIHAHNAEISEKMPQFLHYIQKNHPKQLNNFLDDIIGSGFLKSLHFDCLSLYPKMLDFELPSRPALYYDYDENVDLSMIPARVSTAEFDDCNNFYKDLSEVFSRQLIIVAGLNNLLKRGDHNIFDDSVRLNKKGDLIKGFSSLNEYANVDLGTKTSGLDDGFYIVDLNALDNKLRNGIAHYKYEYKESSQIITYYYAKEGMERTKYNELSFMSFMRKLLLLFREVHSINHIIKTLYFYCIFIAKKKI</sequence>
<organism evidence="1 2">
    <name type="scientific">Dickeya undicola</name>
    <dbReference type="NCBI Taxonomy" id="1577887"/>
    <lineage>
        <taxon>Bacteria</taxon>
        <taxon>Pseudomonadati</taxon>
        <taxon>Pseudomonadota</taxon>
        <taxon>Gammaproteobacteria</taxon>
        <taxon>Enterobacterales</taxon>
        <taxon>Pectobacteriaceae</taxon>
        <taxon>Dickeya</taxon>
    </lineage>
</organism>
<dbReference type="Proteomes" id="UP000276061">
    <property type="component" value="Unassembled WGS sequence"/>
</dbReference>
<proteinExistence type="predicted"/>
<dbReference type="OrthoDB" id="8445165at2"/>
<name>A0A3N0FY93_9GAMM</name>
<evidence type="ECO:0000313" key="2">
    <source>
        <dbReference type="Proteomes" id="UP000276061"/>
    </source>
</evidence>